<feature type="region of interest" description="Disordered" evidence="1">
    <location>
        <begin position="173"/>
        <end position="225"/>
    </location>
</feature>
<dbReference type="Pfam" id="PF13921">
    <property type="entry name" value="Myb_DNA-bind_6"/>
    <property type="match status" value="1"/>
</dbReference>
<sequence>MANFSSIDLNKIDPAWARKHKWTLWAAGLSQDQVRQMCNRLSFAEMAVQAQEKMSFDEALAKAKEEGAKEALNKVAAENKAAQKAAAAQKSAKKETPAATTPAPAENTAASPENSAAPPKSEEKKGGSGKPNFAFTAEDDEKLLELKKANKSWKEIGQQLKKPQDALKNRFKEIGSDNQKASPQKQETKKAGRDKPAENPVPQPKTGEGEDWELQTVNEDDDPDSGEYMVIYPDSIFTEDICVAMARAMYEDYDNYYQRVASRIFDYTGKRVGVSAVRNKLAHARNKYRNALVAKI</sequence>
<protein>
    <recommendedName>
        <fullName evidence="4">Myb-like domain-containing protein</fullName>
    </recommendedName>
</protein>
<accession>A0AA40D3R8</accession>
<comment type="caution">
    <text evidence="2">The sequence shown here is derived from an EMBL/GenBank/DDBJ whole genome shotgun (WGS) entry which is preliminary data.</text>
</comment>
<evidence type="ECO:0008006" key="4">
    <source>
        <dbReference type="Google" id="ProtNLM"/>
    </source>
</evidence>
<name>A0AA40D3R8_9PEZI</name>
<evidence type="ECO:0000313" key="2">
    <source>
        <dbReference type="EMBL" id="KAK0660742.1"/>
    </source>
</evidence>
<feature type="compositionally biased region" description="Acidic residues" evidence="1">
    <location>
        <begin position="209"/>
        <end position="225"/>
    </location>
</feature>
<feature type="region of interest" description="Disordered" evidence="1">
    <location>
        <begin position="80"/>
        <end position="136"/>
    </location>
</feature>
<evidence type="ECO:0000256" key="1">
    <source>
        <dbReference type="SAM" id="MobiDB-lite"/>
    </source>
</evidence>
<feature type="compositionally biased region" description="Low complexity" evidence="1">
    <location>
        <begin position="97"/>
        <end position="114"/>
    </location>
</feature>
<reference evidence="2" key="1">
    <citation type="submission" date="2023-06" db="EMBL/GenBank/DDBJ databases">
        <title>Multi-omics analyses reveal the molecular pathogenesis toolkit of Lasiodiplodia hormozganensis, a cross-kingdom pathogen.</title>
        <authorList>
            <person name="Felix C."/>
            <person name="Meneses R."/>
            <person name="Goncalves M.F.M."/>
            <person name="Tilleman L."/>
            <person name="Duarte A.S."/>
            <person name="Jorrin-Novo J.V."/>
            <person name="Van De Peer Y."/>
            <person name="Deforce D."/>
            <person name="Van Nieuwerburgh F."/>
            <person name="Esteves A.C."/>
            <person name="Alves A."/>
        </authorList>
    </citation>
    <scope>NUCLEOTIDE SEQUENCE</scope>
    <source>
        <strain evidence="2">CBS 339.90</strain>
    </source>
</reference>
<evidence type="ECO:0000313" key="3">
    <source>
        <dbReference type="Proteomes" id="UP001175001"/>
    </source>
</evidence>
<organism evidence="2 3">
    <name type="scientific">Lasiodiplodia hormozganensis</name>
    <dbReference type="NCBI Taxonomy" id="869390"/>
    <lineage>
        <taxon>Eukaryota</taxon>
        <taxon>Fungi</taxon>
        <taxon>Dikarya</taxon>
        <taxon>Ascomycota</taxon>
        <taxon>Pezizomycotina</taxon>
        <taxon>Dothideomycetes</taxon>
        <taxon>Dothideomycetes incertae sedis</taxon>
        <taxon>Botryosphaeriales</taxon>
        <taxon>Botryosphaeriaceae</taxon>
        <taxon>Lasiodiplodia</taxon>
    </lineage>
</organism>
<dbReference type="EMBL" id="JAUJDW010000010">
    <property type="protein sequence ID" value="KAK0660742.1"/>
    <property type="molecule type" value="Genomic_DNA"/>
</dbReference>
<dbReference type="AlphaFoldDB" id="A0AA40D3R8"/>
<proteinExistence type="predicted"/>
<feature type="compositionally biased region" description="Polar residues" evidence="1">
    <location>
        <begin position="176"/>
        <end position="185"/>
    </location>
</feature>
<feature type="compositionally biased region" description="Basic and acidic residues" evidence="1">
    <location>
        <begin position="186"/>
        <end position="197"/>
    </location>
</feature>
<dbReference type="Proteomes" id="UP001175001">
    <property type="component" value="Unassembled WGS sequence"/>
</dbReference>
<gene>
    <name evidence="2" type="ORF">DIS24_g3224</name>
</gene>
<keyword evidence="3" id="KW-1185">Reference proteome</keyword>
<feature type="compositionally biased region" description="Low complexity" evidence="1">
    <location>
        <begin position="80"/>
        <end position="90"/>
    </location>
</feature>